<comment type="caution">
    <text evidence="6">Lacks conserved residue(s) required for the propagation of feature annotation.</text>
</comment>
<evidence type="ECO:0000313" key="9">
    <source>
        <dbReference type="EMBL" id="PKZ20323.1"/>
    </source>
</evidence>
<evidence type="ECO:0000313" key="8">
    <source>
        <dbReference type="EMBL" id="AMB93965.1"/>
    </source>
</evidence>
<gene>
    <name evidence="6" type="primary">purN</name>
    <name evidence="8" type="ORF">AWM72_03910</name>
    <name evidence="9" type="ORF">CYJ28_10155</name>
</gene>
<dbReference type="GO" id="GO:0006189">
    <property type="term" value="P:'de novo' IMP biosynthetic process"/>
    <property type="evidence" value="ECO:0007669"/>
    <property type="project" value="UniProtKB-UniRule"/>
</dbReference>
<dbReference type="InterPro" id="IPR001555">
    <property type="entry name" value="GART_AS"/>
</dbReference>
<dbReference type="CDD" id="cd08645">
    <property type="entry name" value="FMT_core_GART"/>
    <property type="match status" value="1"/>
</dbReference>
<protein>
    <recommendedName>
        <fullName evidence="6">Phosphoribosylglycinamide formyltransferase</fullName>
        <ecNumber evidence="6">2.1.2.2</ecNumber>
    </recommendedName>
    <alternativeName>
        <fullName evidence="6">5'-phosphoribosylglycinamide transformylase</fullName>
    </alternativeName>
    <alternativeName>
        <fullName evidence="6">GAR transformylase</fullName>
        <shortName evidence="6">GART</shortName>
    </alternativeName>
</protein>
<dbReference type="InterPro" id="IPR036477">
    <property type="entry name" value="Formyl_transf_N_sf"/>
</dbReference>
<comment type="function">
    <text evidence="6">Catalyzes the transfer of a formyl group from 10-formyltetrahydrofolate to 5-phospho-ribosyl-glycinamide (GAR), producing 5-phospho-ribosyl-N-formylglycinamide (FGAR) and tetrahydrofolate.</text>
</comment>
<dbReference type="GO" id="GO:0005829">
    <property type="term" value="C:cytosol"/>
    <property type="evidence" value="ECO:0007669"/>
    <property type="project" value="TreeGrafter"/>
</dbReference>
<dbReference type="PROSITE" id="PS00373">
    <property type="entry name" value="GART"/>
    <property type="match status" value="1"/>
</dbReference>
<keyword evidence="3 6" id="KW-0658">Purine biosynthesis</keyword>
<feature type="domain" description="Formyl transferase N-terminal" evidence="7">
    <location>
        <begin position="1"/>
        <end position="181"/>
    </location>
</feature>
<dbReference type="KEGG" id="asan:AWM72_03910"/>
<evidence type="ECO:0000256" key="2">
    <source>
        <dbReference type="ARBA" id="ARBA00022679"/>
    </source>
</evidence>
<evidence type="ECO:0000256" key="6">
    <source>
        <dbReference type="HAMAP-Rule" id="MF_01930"/>
    </source>
</evidence>
<dbReference type="AlphaFoldDB" id="A0A0X8FAV1"/>
<dbReference type="EMBL" id="PKGY01000010">
    <property type="protein sequence ID" value="PKZ20323.1"/>
    <property type="molecule type" value="Genomic_DNA"/>
</dbReference>
<accession>A0A0X8FAV1</accession>
<evidence type="ECO:0000313" key="11">
    <source>
        <dbReference type="Proteomes" id="UP000234239"/>
    </source>
</evidence>
<name>A0A0X8FAV1_9LACT</name>
<reference evidence="9 11" key="3">
    <citation type="submission" date="2017-12" db="EMBL/GenBank/DDBJ databases">
        <title>Phylogenetic diversity of female urinary microbiome.</title>
        <authorList>
            <person name="Thomas-White K."/>
            <person name="Wolfe A.J."/>
        </authorList>
    </citation>
    <scope>NUCLEOTIDE SEQUENCE [LARGE SCALE GENOMIC DNA]</scope>
    <source>
        <strain evidence="9 11">UMB0139</strain>
    </source>
</reference>
<dbReference type="Gene3D" id="3.40.50.170">
    <property type="entry name" value="Formyl transferase, N-terminal domain"/>
    <property type="match status" value="1"/>
</dbReference>
<feature type="active site" description="Proton donor" evidence="6">
    <location>
        <position position="108"/>
    </location>
</feature>
<evidence type="ECO:0000256" key="3">
    <source>
        <dbReference type="ARBA" id="ARBA00022755"/>
    </source>
</evidence>
<dbReference type="RefSeq" id="WP_067973490.1">
    <property type="nucleotide sequence ID" value="NZ_CAJHKM010000005.1"/>
</dbReference>
<keyword evidence="10" id="KW-1185">Reference proteome</keyword>
<dbReference type="OrthoDB" id="9806170at2"/>
<dbReference type="SUPFAM" id="SSF53328">
    <property type="entry name" value="Formyltransferase"/>
    <property type="match status" value="1"/>
</dbReference>
<dbReference type="Pfam" id="PF00551">
    <property type="entry name" value="Formyl_trans_N"/>
    <property type="match status" value="1"/>
</dbReference>
<dbReference type="HAMAP" id="MF_01930">
    <property type="entry name" value="PurN"/>
    <property type="match status" value="1"/>
</dbReference>
<dbReference type="UniPathway" id="UPA00074">
    <property type="reaction ID" value="UER00126"/>
</dbReference>
<evidence type="ECO:0000256" key="5">
    <source>
        <dbReference type="ARBA" id="ARBA00047664"/>
    </source>
</evidence>
<keyword evidence="2 6" id="KW-0808">Transferase</keyword>
<dbReference type="EC" id="2.1.2.2" evidence="6"/>
<dbReference type="NCBIfam" id="TIGR00639">
    <property type="entry name" value="PurN"/>
    <property type="match status" value="1"/>
</dbReference>
<reference evidence="10" key="2">
    <citation type="submission" date="2016-01" db="EMBL/GenBank/DDBJ databases">
        <title>Six Aerococcus type strain genome sequencing and assembly using PacBio and Illumina Hiseq.</title>
        <authorList>
            <person name="Carkaci D."/>
            <person name="Dargis R."/>
            <person name="Nielsen X.C."/>
            <person name="Skovgaard O."/>
            <person name="Fuursted K."/>
            <person name="Christensen J.J."/>
        </authorList>
    </citation>
    <scope>NUCLEOTIDE SEQUENCE [LARGE SCALE GENOMIC DNA]</scope>
    <source>
        <strain evidence="10">CCUG43001</strain>
    </source>
</reference>
<comment type="pathway">
    <text evidence="1 6">Purine metabolism; IMP biosynthesis via de novo pathway; N(2)-formyl-N(1)-(5-phospho-D-ribosyl)glycinamide from N(1)-(5-phospho-D-ribosyl)glycinamide (10-formyl THF route): step 1/1.</text>
</comment>
<comment type="catalytic activity">
    <reaction evidence="5 6">
        <text>N(1)-(5-phospho-beta-D-ribosyl)glycinamide + (6R)-10-formyltetrahydrofolate = N(2)-formyl-N(1)-(5-phospho-beta-D-ribosyl)glycinamide + (6S)-5,6,7,8-tetrahydrofolate + H(+)</text>
        <dbReference type="Rhea" id="RHEA:15053"/>
        <dbReference type="ChEBI" id="CHEBI:15378"/>
        <dbReference type="ChEBI" id="CHEBI:57453"/>
        <dbReference type="ChEBI" id="CHEBI:143788"/>
        <dbReference type="ChEBI" id="CHEBI:147286"/>
        <dbReference type="ChEBI" id="CHEBI:195366"/>
        <dbReference type="EC" id="2.1.2.2"/>
    </reaction>
</comment>
<dbReference type="EMBL" id="CP014160">
    <property type="protein sequence ID" value="AMB93965.1"/>
    <property type="molecule type" value="Genomic_DNA"/>
</dbReference>
<feature type="binding site" evidence="6">
    <location>
        <position position="64"/>
    </location>
    <ligand>
        <name>(6R)-10-formyltetrahydrofolate</name>
        <dbReference type="ChEBI" id="CHEBI:195366"/>
    </ligand>
</feature>
<dbReference type="Proteomes" id="UP000234239">
    <property type="component" value="Unassembled WGS sequence"/>
</dbReference>
<organism evidence="8 10">
    <name type="scientific">Aerococcus sanguinicola</name>
    <dbReference type="NCBI Taxonomy" id="119206"/>
    <lineage>
        <taxon>Bacteria</taxon>
        <taxon>Bacillati</taxon>
        <taxon>Bacillota</taxon>
        <taxon>Bacilli</taxon>
        <taxon>Lactobacillales</taxon>
        <taxon>Aerococcaceae</taxon>
        <taxon>Aerococcus</taxon>
    </lineage>
</organism>
<sequence length="190" mass="20864">MRCAVFASGNGSNFQALAQAFSKGQEGIEIVFLFSDQAGAYALERAQDLGIKTYQFSPQDFPSRQAYEEALLQICQEEAIELVVLAGYMRVLHAPLLQAYPQAIINIHPSLLPAFPGRHGIREAYEAGVEQTGVTVHYVDAGIDSGEIIRQASLAIRPGETLADLEARIHDLEHQVYPAVIRQLKGRENA</sequence>
<dbReference type="GO" id="GO:0004644">
    <property type="term" value="F:phosphoribosylglycinamide formyltransferase activity"/>
    <property type="evidence" value="ECO:0007669"/>
    <property type="project" value="UniProtKB-UniRule"/>
</dbReference>
<proteinExistence type="inferred from homology"/>
<dbReference type="InterPro" id="IPR004607">
    <property type="entry name" value="GART"/>
</dbReference>
<comment type="similarity">
    <text evidence="4 6">Belongs to the GART family.</text>
</comment>
<feature type="binding site" evidence="6">
    <location>
        <position position="106"/>
    </location>
    <ligand>
        <name>(6R)-10-formyltetrahydrofolate</name>
        <dbReference type="ChEBI" id="CHEBI:195366"/>
    </ligand>
</feature>
<dbReference type="GeneID" id="92903216"/>
<evidence type="ECO:0000313" key="10">
    <source>
        <dbReference type="Proteomes" id="UP000069912"/>
    </source>
</evidence>
<evidence type="ECO:0000256" key="4">
    <source>
        <dbReference type="ARBA" id="ARBA00038440"/>
    </source>
</evidence>
<dbReference type="PANTHER" id="PTHR43369:SF2">
    <property type="entry name" value="PHOSPHORIBOSYLGLYCINAMIDE FORMYLTRANSFERASE"/>
    <property type="match status" value="1"/>
</dbReference>
<feature type="site" description="Raises pKa of active site His" evidence="6">
    <location>
        <position position="144"/>
    </location>
</feature>
<dbReference type="PANTHER" id="PTHR43369">
    <property type="entry name" value="PHOSPHORIBOSYLGLYCINAMIDE FORMYLTRANSFERASE"/>
    <property type="match status" value="1"/>
</dbReference>
<reference evidence="8 10" key="1">
    <citation type="journal article" date="2016" name="Genome Announc.">
        <title>Complete Genome Sequences of Aerococcus christensenii CCUG 28831T, Aerococcus sanguinicola CCUG 43001T, Aerococcus urinae CCUG 36881T, Aerococcus urinaeequi CCUG 28094T, Aerococcus urinaehominis CCUG 42038 BT, and Aerococcus viridans CCUG 4311T.</title>
        <authorList>
            <person name="Carkaci D."/>
            <person name="Dargis R."/>
            <person name="Nielsen X.C."/>
            <person name="Skovgaard O."/>
            <person name="Fuursted K."/>
            <person name="Christensen J.J."/>
        </authorList>
    </citation>
    <scope>NUCLEOTIDE SEQUENCE [LARGE SCALE GENOMIC DNA]</scope>
    <source>
        <strain evidence="8 10">CCUG43001</strain>
    </source>
</reference>
<dbReference type="Proteomes" id="UP000069912">
    <property type="component" value="Chromosome"/>
</dbReference>
<evidence type="ECO:0000256" key="1">
    <source>
        <dbReference type="ARBA" id="ARBA00005054"/>
    </source>
</evidence>
<feature type="binding site" evidence="6">
    <location>
        <begin position="11"/>
        <end position="13"/>
    </location>
    <ligand>
        <name>N(1)-(5-phospho-beta-D-ribosyl)glycinamide</name>
        <dbReference type="ChEBI" id="CHEBI:143788"/>
    </ligand>
</feature>
<dbReference type="InterPro" id="IPR002376">
    <property type="entry name" value="Formyl_transf_N"/>
</dbReference>
<evidence type="ECO:0000259" key="7">
    <source>
        <dbReference type="Pfam" id="PF00551"/>
    </source>
</evidence>